<dbReference type="SUPFAM" id="SSF53098">
    <property type="entry name" value="Ribonuclease H-like"/>
    <property type="match status" value="1"/>
</dbReference>
<feature type="domain" description="GAG-pre-integrase" evidence="6">
    <location>
        <begin position="781"/>
        <end position="853"/>
    </location>
</feature>
<dbReference type="InterPro" id="IPR013103">
    <property type="entry name" value="RVT_2"/>
</dbReference>
<feature type="region of interest" description="Disordered" evidence="4">
    <location>
        <begin position="370"/>
        <end position="393"/>
    </location>
</feature>
<evidence type="ECO:0000256" key="3">
    <source>
        <dbReference type="ARBA" id="ARBA00022801"/>
    </source>
</evidence>
<feature type="domain" description="Reverse transcriptase Ty1/copia-type" evidence="5">
    <location>
        <begin position="1147"/>
        <end position="1202"/>
    </location>
</feature>
<name>A0A699H701_TANCI</name>
<dbReference type="GO" id="GO:0008233">
    <property type="term" value="F:peptidase activity"/>
    <property type="evidence" value="ECO:0007669"/>
    <property type="project" value="UniProtKB-KW"/>
</dbReference>
<feature type="domain" description="Retrovirus-related Pol polyprotein from transposon TNT 1-94-like beta-barrel" evidence="7">
    <location>
        <begin position="679"/>
        <end position="751"/>
    </location>
</feature>
<accession>A0A699H701</accession>
<dbReference type="Pfam" id="PF25597">
    <property type="entry name" value="SH3_retrovirus"/>
    <property type="match status" value="2"/>
</dbReference>
<gene>
    <name evidence="9" type="ORF">Tci_321087</name>
</gene>
<dbReference type="EMBL" id="BKCJ010111421">
    <property type="protein sequence ID" value="GEX49112.1"/>
    <property type="molecule type" value="Genomic_DNA"/>
</dbReference>
<sequence>MTLNEVTRTMLADFKLPTTFLAELVNTACYVQNRVLVVKPHNKTPYELFHGRTSTLSFMRPFGYPVTILNTIDHLYKIDCKANKGFFVGNSLNSKAIRVFNRRTRIIEENLHIRFSESTPNVIGSGPDWLFDINALIRTMNYELIVADNELPFDPNIPDLEDVSTFDLSRDDEDDDIVADMNNLDTTIQVSLIPTTRVHKDHPLDQEFKPTRKLTTMALGRFCKRLFKPLPCVGRGGKYTVLAVCQIVHCASGLSFLTSVCLIRQRFLKILSHSNLGIKPLPILLLGSGLVFLLCSGLPLSPSSSLTVYLRSCLPFVVMGMFKETLAEGEEGALHLGPKQSRVYSDLSLEKKERNQAKVQDDRVVVQNVQGRLNRGHGNSARGTGRQDNVDDDVDEQPVQDLELNMDNVFQADECDAFDSDVDEAPIAQTMFMANLSSADPVYDEAGPSYDSDILSEYVKDNAEKIAIGYKNPFYLSKEKQVQPALYNGQEIVKSNHARVLVHDSEDTLEIAKTIRKQMNEKMKDPEYVKKKDNKEVHLDYLKHLKESVATLCEIVEEARDVRPLDRSLASACLYIKHSQELLEYAAGTCPKDFNKQDNKLASTPLTRNKQVTFEDQCVSLNNNAHKHVKQLNIQKTNVPVIPSIGVNSCTDPSGSKPRSNTKKNRISPAKSVVQIVLWYLDSGCSKHMIGDRSRLKNFMKKFIETVRFRNYHFCAIMGYGDYVIDDSVISRVYYVEGLGHNLFSIGQFYDSDMEVAFRKHSCYVRDTDGVELIKGLRGFNLYTISIEDMLNSSPICLLSKASKNKSWLWHHRLNHLNFGTISDLAKKDLVRGLPILKFEKDHLYSACQLGKSKKHTHKPKAESTNLEVLNTLHMDLCGPMRVQTINRKKYILVIVDYYSSGCYCLLHLNRSLIHIRHNKTLYELVHDKKHDLTFLLVFCALCYPTNDNEDLGKLQPTTDIGIFIGYAPSRKGYRIYNKRTRRIMETIHVQFDELNEPMASVQLGTGLAPLFFMLGQISLGLVPNLVPIAPYVPPTNKELEILFQPMFDEYLKPPRVERPVSHALTVPVPVNSAAGSTSIEDNPLAPVDNDPFVNMFALKPSSEASTSEDNFKSAINKIAGFKPYKMKFMSLIDFKDIDKKRVLIKESITPVARIKAIRIFIANAASKNITIYQMDVKTTFLNGELKEEVYVSQPEGFVKTGSSSVDRILILFLNVTAYIRVAEVVL</sequence>
<dbReference type="InterPro" id="IPR054722">
    <property type="entry name" value="PolX-like_BBD"/>
</dbReference>
<dbReference type="PANTHER" id="PTHR42648">
    <property type="entry name" value="TRANSPOSASE, PUTATIVE-RELATED"/>
    <property type="match status" value="1"/>
</dbReference>
<proteinExistence type="predicted"/>
<dbReference type="InterPro" id="IPR025724">
    <property type="entry name" value="GAG-pre-integrase_dom"/>
</dbReference>
<reference evidence="9" key="1">
    <citation type="journal article" date="2019" name="Sci. Rep.">
        <title>Draft genome of Tanacetum cinerariifolium, the natural source of mosquito coil.</title>
        <authorList>
            <person name="Yamashiro T."/>
            <person name="Shiraishi A."/>
            <person name="Satake H."/>
            <person name="Nakayama K."/>
        </authorList>
    </citation>
    <scope>NUCLEOTIDE SEQUENCE</scope>
</reference>
<protein>
    <submittedName>
        <fullName evidence="9">Integrase, catalytic region, zinc finger, CCHC-type, peptidase aspartic, catalytic</fullName>
    </submittedName>
</protein>
<comment type="caution">
    <text evidence="9">The sequence shown here is derived from an EMBL/GenBank/DDBJ whole genome shotgun (WGS) entry which is preliminary data.</text>
</comment>
<keyword evidence="2" id="KW-0479">Metal-binding</keyword>
<dbReference type="InterPro" id="IPR012337">
    <property type="entry name" value="RNaseH-like_sf"/>
</dbReference>
<dbReference type="InterPro" id="IPR039537">
    <property type="entry name" value="Retrotran_Ty1/copia-like"/>
</dbReference>
<keyword evidence="3" id="KW-0378">Hydrolase</keyword>
<evidence type="ECO:0000256" key="4">
    <source>
        <dbReference type="SAM" id="MobiDB-lite"/>
    </source>
</evidence>
<dbReference type="PANTHER" id="PTHR42648:SF19">
    <property type="entry name" value="RNA-DIRECTED DNA POLYMERASE"/>
    <property type="match status" value="1"/>
</dbReference>
<feature type="domain" description="Retroviral polymerase SH3-like" evidence="8">
    <location>
        <begin position="942"/>
        <end position="995"/>
    </location>
</feature>
<evidence type="ECO:0000256" key="1">
    <source>
        <dbReference type="ARBA" id="ARBA00022670"/>
    </source>
</evidence>
<feature type="domain" description="Retroviral polymerase SH3-like" evidence="8">
    <location>
        <begin position="74"/>
        <end position="119"/>
    </location>
</feature>
<dbReference type="GO" id="GO:0046872">
    <property type="term" value="F:metal ion binding"/>
    <property type="evidence" value="ECO:0007669"/>
    <property type="project" value="UniProtKB-KW"/>
</dbReference>
<dbReference type="Pfam" id="PF13976">
    <property type="entry name" value="gag_pre-integrs"/>
    <property type="match status" value="1"/>
</dbReference>
<dbReference type="InterPro" id="IPR057670">
    <property type="entry name" value="SH3_retrovirus"/>
</dbReference>
<dbReference type="GO" id="GO:0006508">
    <property type="term" value="P:proteolysis"/>
    <property type="evidence" value="ECO:0007669"/>
    <property type="project" value="UniProtKB-KW"/>
</dbReference>
<keyword evidence="1" id="KW-0645">Protease</keyword>
<dbReference type="AlphaFoldDB" id="A0A699H701"/>
<evidence type="ECO:0000259" key="5">
    <source>
        <dbReference type="Pfam" id="PF07727"/>
    </source>
</evidence>
<evidence type="ECO:0000259" key="7">
    <source>
        <dbReference type="Pfam" id="PF22936"/>
    </source>
</evidence>
<evidence type="ECO:0000313" key="9">
    <source>
        <dbReference type="EMBL" id="GEX49112.1"/>
    </source>
</evidence>
<dbReference type="Pfam" id="PF07727">
    <property type="entry name" value="RVT_2"/>
    <property type="match status" value="1"/>
</dbReference>
<evidence type="ECO:0000259" key="8">
    <source>
        <dbReference type="Pfam" id="PF25597"/>
    </source>
</evidence>
<dbReference type="Pfam" id="PF22936">
    <property type="entry name" value="Pol_BBD"/>
    <property type="match status" value="1"/>
</dbReference>
<evidence type="ECO:0000256" key="2">
    <source>
        <dbReference type="ARBA" id="ARBA00022723"/>
    </source>
</evidence>
<evidence type="ECO:0000259" key="6">
    <source>
        <dbReference type="Pfam" id="PF13976"/>
    </source>
</evidence>
<organism evidence="9">
    <name type="scientific">Tanacetum cinerariifolium</name>
    <name type="common">Dalmatian daisy</name>
    <name type="synonym">Chrysanthemum cinerariifolium</name>
    <dbReference type="NCBI Taxonomy" id="118510"/>
    <lineage>
        <taxon>Eukaryota</taxon>
        <taxon>Viridiplantae</taxon>
        <taxon>Streptophyta</taxon>
        <taxon>Embryophyta</taxon>
        <taxon>Tracheophyta</taxon>
        <taxon>Spermatophyta</taxon>
        <taxon>Magnoliopsida</taxon>
        <taxon>eudicotyledons</taxon>
        <taxon>Gunneridae</taxon>
        <taxon>Pentapetalae</taxon>
        <taxon>asterids</taxon>
        <taxon>campanulids</taxon>
        <taxon>Asterales</taxon>
        <taxon>Asteraceae</taxon>
        <taxon>Asteroideae</taxon>
        <taxon>Anthemideae</taxon>
        <taxon>Anthemidinae</taxon>
        <taxon>Tanacetum</taxon>
    </lineage>
</organism>